<dbReference type="AlphaFoldDB" id="A0A392TUV3"/>
<protein>
    <submittedName>
        <fullName evidence="1">Uncharacterized protein</fullName>
    </submittedName>
</protein>
<dbReference type="EMBL" id="LXQA010661847">
    <property type="protein sequence ID" value="MCI64719.1"/>
    <property type="molecule type" value="Genomic_DNA"/>
</dbReference>
<reference evidence="1 2" key="1">
    <citation type="journal article" date="2018" name="Front. Plant Sci.">
        <title>Red Clover (Trifolium pratense) and Zigzag Clover (T. medium) - A Picture of Genomic Similarities and Differences.</title>
        <authorList>
            <person name="Dluhosova J."/>
            <person name="Istvanek J."/>
            <person name="Nedelnik J."/>
            <person name="Repkova J."/>
        </authorList>
    </citation>
    <scope>NUCLEOTIDE SEQUENCE [LARGE SCALE GENOMIC DNA]</scope>
    <source>
        <strain evidence="2">cv. 10/8</strain>
        <tissue evidence="1">Leaf</tissue>
    </source>
</reference>
<dbReference type="Proteomes" id="UP000265520">
    <property type="component" value="Unassembled WGS sequence"/>
</dbReference>
<feature type="non-terminal residue" evidence="1">
    <location>
        <position position="1"/>
    </location>
</feature>
<organism evidence="1 2">
    <name type="scientific">Trifolium medium</name>
    <dbReference type="NCBI Taxonomy" id="97028"/>
    <lineage>
        <taxon>Eukaryota</taxon>
        <taxon>Viridiplantae</taxon>
        <taxon>Streptophyta</taxon>
        <taxon>Embryophyta</taxon>
        <taxon>Tracheophyta</taxon>
        <taxon>Spermatophyta</taxon>
        <taxon>Magnoliopsida</taxon>
        <taxon>eudicotyledons</taxon>
        <taxon>Gunneridae</taxon>
        <taxon>Pentapetalae</taxon>
        <taxon>rosids</taxon>
        <taxon>fabids</taxon>
        <taxon>Fabales</taxon>
        <taxon>Fabaceae</taxon>
        <taxon>Papilionoideae</taxon>
        <taxon>50 kb inversion clade</taxon>
        <taxon>NPAAA clade</taxon>
        <taxon>Hologalegina</taxon>
        <taxon>IRL clade</taxon>
        <taxon>Trifolieae</taxon>
        <taxon>Trifolium</taxon>
    </lineage>
</organism>
<accession>A0A392TUV3</accession>
<evidence type="ECO:0000313" key="2">
    <source>
        <dbReference type="Proteomes" id="UP000265520"/>
    </source>
</evidence>
<keyword evidence="2" id="KW-1185">Reference proteome</keyword>
<sequence length="23" mass="2673">TDLGDFHLRCRNKSRDANGKKKL</sequence>
<name>A0A392TUV3_9FABA</name>
<evidence type="ECO:0000313" key="1">
    <source>
        <dbReference type="EMBL" id="MCI64719.1"/>
    </source>
</evidence>
<comment type="caution">
    <text evidence="1">The sequence shown here is derived from an EMBL/GenBank/DDBJ whole genome shotgun (WGS) entry which is preliminary data.</text>
</comment>
<proteinExistence type="predicted"/>